<keyword evidence="3" id="KW-1003">Cell membrane</keyword>
<evidence type="ECO:0000256" key="5">
    <source>
        <dbReference type="ARBA" id="ARBA00022989"/>
    </source>
</evidence>
<evidence type="ECO:0000256" key="4">
    <source>
        <dbReference type="ARBA" id="ARBA00022692"/>
    </source>
</evidence>
<dbReference type="PANTHER" id="PTHR33452">
    <property type="entry name" value="OXIDOREDUCTASE CATD-RELATED"/>
    <property type="match status" value="1"/>
</dbReference>
<keyword evidence="4 7" id="KW-0812">Transmembrane</keyword>
<keyword evidence="6 7" id="KW-0472">Membrane</keyword>
<comment type="similarity">
    <text evidence="2">Belongs to the DoxX family.</text>
</comment>
<feature type="transmembrane region" description="Helical" evidence="7">
    <location>
        <begin position="9"/>
        <end position="27"/>
    </location>
</feature>
<accession>A0ABU6NXV7</accession>
<feature type="transmembrane region" description="Helical" evidence="7">
    <location>
        <begin position="42"/>
        <end position="62"/>
    </location>
</feature>
<proteinExistence type="inferred from homology"/>
<dbReference type="GeneID" id="301140982"/>
<dbReference type="PANTHER" id="PTHR33452:SF1">
    <property type="entry name" value="INNER MEMBRANE PROTEIN YPHA-RELATED"/>
    <property type="match status" value="1"/>
</dbReference>
<dbReference type="EMBL" id="JARTFS010000008">
    <property type="protein sequence ID" value="MED4401967.1"/>
    <property type="molecule type" value="Genomic_DNA"/>
</dbReference>
<name>A0ABU6NXV7_9BACI</name>
<dbReference type="RefSeq" id="WP_066228929.1">
    <property type="nucleotide sequence ID" value="NZ_JARTFQ010000002.1"/>
</dbReference>
<sequence length="120" mass="13678">MTSSHSLKLIRYLVAYVFIISGLMKLVDNELSNYFISLGLPFPIYTMYIIVILEISCGIFILLNKKVRLAVVPLIIVMIGAILITKVPSLHLGLLQFSFNARLDIVMLVLLFILYFRSRI</sequence>
<evidence type="ECO:0000256" key="3">
    <source>
        <dbReference type="ARBA" id="ARBA00022475"/>
    </source>
</evidence>
<evidence type="ECO:0000313" key="9">
    <source>
        <dbReference type="Proteomes" id="UP001342826"/>
    </source>
</evidence>
<keyword evidence="5 7" id="KW-1133">Transmembrane helix</keyword>
<keyword evidence="9" id="KW-1185">Reference proteome</keyword>
<evidence type="ECO:0000313" key="8">
    <source>
        <dbReference type="EMBL" id="MED4401967.1"/>
    </source>
</evidence>
<organism evidence="8 9">
    <name type="scientific">Metabacillus fastidiosus</name>
    <dbReference type="NCBI Taxonomy" id="1458"/>
    <lineage>
        <taxon>Bacteria</taxon>
        <taxon>Bacillati</taxon>
        <taxon>Bacillota</taxon>
        <taxon>Bacilli</taxon>
        <taxon>Bacillales</taxon>
        <taxon>Bacillaceae</taxon>
        <taxon>Metabacillus</taxon>
    </lineage>
</organism>
<protein>
    <submittedName>
        <fullName evidence="8">DoxX family protein</fullName>
    </submittedName>
</protein>
<evidence type="ECO:0000256" key="7">
    <source>
        <dbReference type="SAM" id="Phobius"/>
    </source>
</evidence>
<dbReference type="InterPro" id="IPR032808">
    <property type="entry name" value="DoxX"/>
</dbReference>
<gene>
    <name evidence="8" type="ORF">P9271_11625</name>
</gene>
<feature type="transmembrane region" description="Helical" evidence="7">
    <location>
        <begin position="99"/>
        <end position="116"/>
    </location>
</feature>
<comment type="caution">
    <text evidence="8">The sequence shown here is derived from an EMBL/GenBank/DDBJ whole genome shotgun (WGS) entry which is preliminary data.</text>
</comment>
<dbReference type="Proteomes" id="UP001342826">
    <property type="component" value="Unassembled WGS sequence"/>
</dbReference>
<evidence type="ECO:0000256" key="6">
    <source>
        <dbReference type="ARBA" id="ARBA00023136"/>
    </source>
</evidence>
<feature type="transmembrane region" description="Helical" evidence="7">
    <location>
        <begin position="69"/>
        <end position="87"/>
    </location>
</feature>
<evidence type="ECO:0000256" key="2">
    <source>
        <dbReference type="ARBA" id="ARBA00006679"/>
    </source>
</evidence>
<dbReference type="InterPro" id="IPR051907">
    <property type="entry name" value="DoxX-like_oxidoreductase"/>
</dbReference>
<comment type="subcellular location">
    <subcellularLocation>
        <location evidence="1">Cell membrane</location>
        <topology evidence="1">Multi-pass membrane protein</topology>
    </subcellularLocation>
</comment>
<dbReference type="Pfam" id="PF07681">
    <property type="entry name" value="DoxX"/>
    <property type="match status" value="1"/>
</dbReference>
<reference evidence="8 9" key="1">
    <citation type="submission" date="2023-03" db="EMBL/GenBank/DDBJ databases">
        <title>Bacillus Genome Sequencing.</title>
        <authorList>
            <person name="Dunlap C."/>
        </authorList>
    </citation>
    <scope>NUCLEOTIDE SEQUENCE [LARGE SCALE GENOMIC DNA]</scope>
    <source>
        <strain evidence="8 9">NRS-1717</strain>
    </source>
</reference>
<evidence type="ECO:0000256" key="1">
    <source>
        <dbReference type="ARBA" id="ARBA00004651"/>
    </source>
</evidence>